<dbReference type="Gene3D" id="3.40.50.10190">
    <property type="entry name" value="BRCT domain"/>
    <property type="match status" value="1"/>
</dbReference>
<name>A0A7D9EFG5_PARCT</name>
<dbReference type="AlphaFoldDB" id="A0A7D9EFG5"/>
<reference evidence="1" key="1">
    <citation type="submission" date="2020-04" db="EMBL/GenBank/DDBJ databases">
        <authorList>
            <person name="Alioto T."/>
            <person name="Alioto T."/>
            <person name="Gomez Garrido J."/>
        </authorList>
    </citation>
    <scope>NUCLEOTIDE SEQUENCE</scope>
    <source>
        <strain evidence="1">A484AB</strain>
    </source>
</reference>
<keyword evidence="2" id="KW-1185">Reference proteome</keyword>
<organism evidence="1 2">
    <name type="scientific">Paramuricea clavata</name>
    <name type="common">Red gorgonian</name>
    <name type="synonym">Violescent sea-whip</name>
    <dbReference type="NCBI Taxonomy" id="317549"/>
    <lineage>
        <taxon>Eukaryota</taxon>
        <taxon>Metazoa</taxon>
        <taxon>Cnidaria</taxon>
        <taxon>Anthozoa</taxon>
        <taxon>Octocorallia</taxon>
        <taxon>Malacalcyonacea</taxon>
        <taxon>Plexauridae</taxon>
        <taxon>Paramuricea</taxon>
    </lineage>
</organism>
<dbReference type="SUPFAM" id="SSF52113">
    <property type="entry name" value="BRCT domain"/>
    <property type="match status" value="1"/>
</dbReference>
<dbReference type="InterPro" id="IPR001357">
    <property type="entry name" value="BRCT_dom"/>
</dbReference>
<dbReference type="InterPro" id="IPR036420">
    <property type="entry name" value="BRCT_dom_sf"/>
</dbReference>
<sequence>MQKIFNGFEFYFVPKKQIRTQVEILKKRIEERGGAVSSVQQETTTHVVLARGVRRENYIPNPDCTPRQIHIRVDWIAECLKNGSLVPYYGFQLQISREGGTPDEVPEPEVASKRQKTNPEELMVALTGLSKFKEAVENVKELLNETSPLNGNLRRIIVNVPDRVPEEGIGVFLINKRTAEKQVGWIPKSKISAIEDMCTRGSINITGLNARIFNYREKQVSEQFTRRDLSVLISYPNV</sequence>
<proteinExistence type="predicted"/>
<evidence type="ECO:0000313" key="1">
    <source>
        <dbReference type="EMBL" id="CAB4009243.1"/>
    </source>
</evidence>
<dbReference type="Pfam" id="PF16589">
    <property type="entry name" value="BRCT_2"/>
    <property type="match status" value="1"/>
</dbReference>
<protein>
    <submittedName>
        <fullName evidence="1">Uncharacterized protein</fullName>
    </submittedName>
</protein>
<dbReference type="EMBL" id="CACRXK020006386">
    <property type="protein sequence ID" value="CAB4009243.1"/>
    <property type="molecule type" value="Genomic_DNA"/>
</dbReference>
<dbReference type="SMART" id="SM00292">
    <property type="entry name" value="BRCT"/>
    <property type="match status" value="1"/>
</dbReference>
<evidence type="ECO:0000313" key="2">
    <source>
        <dbReference type="Proteomes" id="UP001152795"/>
    </source>
</evidence>
<dbReference type="PROSITE" id="PS50172">
    <property type="entry name" value="BRCT"/>
    <property type="match status" value="1"/>
</dbReference>
<accession>A0A7D9EFG5</accession>
<gene>
    <name evidence="1" type="ORF">PACLA_8A086879</name>
</gene>
<comment type="caution">
    <text evidence="1">The sequence shown here is derived from an EMBL/GenBank/DDBJ whole genome shotgun (WGS) entry which is preliminary data.</text>
</comment>
<dbReference type="Proteomes" id="UP001152795">
    <property type="component" value="Unassembled WGS sequence"/>
</dbReference>